<feature type="transmembrane region" description="Helical" evidence="2">
    <location>
        <begin position="35"/>
        <end position="62"/>
    </location>
</feature>
<proteinExistence type="predicted"/>
<keyword evidence="2" id="KW-0812">Transmembrane</keyword>
<dbReference type="InParanoid" id="A0A165DJZ0"/>
<dbReference type="AlphaFoldDB" id="A0A165DJZ0"/>
<protein>
    <submittedName>
        <fullName evidence="3">Uncharacterized protein</fullName>
    </submittedName>
</protein>
<gene>
    <name evidence="3" type="ORF">CALCODRAFT_486739</name>
</gene>
<evidence type="ECO:0000313" key="3">
    <source>
        <dbReference type="EMBL" id="KZT52975.1"/>
    </source>
</evidence>
<dbReference type="EMBL" id="KV424050">
    <property type="protein sequence ID" value="KZT52975.1"/>
    <property type="molecule type" value="Genomic_DNA"/>
</dbReference>
<keyword evidence="2" id="KW-0472">Membrane</keyword>
<keyword evidence="2" id="KW-1133">Transmembrane helix</keyword>
<organism evidence="3 4">
    <name type="scientific">Calocera cornea HHB12733</name>
    <dbReference type="NCBI Taxonomy" id="1353952"/>
    <lineage>
        <taxon>Eukaryota</taxon>
        <taxon>Fungi</taxon>
        <taxon>Dikarya</taxon>
        <taxon>Basidiomycota</taxon>
        <taxon>Agaricomycotina</taxon>
        <taxon>Dacrymycetes</taxon>
        <taxon>Dacrymycetales</taxon>
        <taxon>Dacrymycetaceae</taxon>
        <taxon>Calocera</taxon>
    </lineage>
</organism>
<dbReference type="Proteomes" id="UP000076842">
    <property type="component" value="Unassembled WGS sequence"/>
</dbReference>
<reference evidence="3 4" key="1">
    <citation type="journal article" date="2016" name="Mol. Biol. Evol.">
        <title>Comparative Genomics of Early-Diverging Mushroom-Forming Fungi Provides Insights into the Origins of Lignocellulose Decay Capabilities.</title>
        <authorList>
            <person name="Nagy L.G."/>
            <person name="Riley R."/>
            <person name="Tritt A."/>
            <person name="Adam C."/>
            <person name="Daum C."/>
            <person name="Floudas D."/>
            <person name="Sun H."/>
            <person name="Yadav J.S."/>
            <person name="Pangilinan J."/>
            <person name="Larsson K.H."/>
            <person name="Matsuura K."/>
            <person name="Barry K."/>
            <person name="Labutti K."/>
            <person name="Kuo R."/>
            <person name="Ohm R.A."/>
            <person name="Bhattacharya S.S."/>
            <person name="Shirouzu T."/>
            <person name="Yoshinaga Y."/>
            <person name="Martin F.M."/>
            <person name="Grigoriev I.V."/>
            <person name="Hibbett D.S."/>
        </authorList>
    </citation>
    <scope>NUCLEOTIDE SEQUENCE [LARGE SCALE GENOMIC DNA]</scope>
    <source>
        <strain evidence="3 4">HHB12733</strain>
    </source>
</reference>
<name>A0A165DJZ0_9BASI</name>
<evidence type="ECO:0000256" key="1">
    <source>
        <dbReference type="SAM" id="MobiDB-lite"/>
    </source>
</evidence>
<evidence type="ECO:0000313" key="4">
    <source>
        <dbReference type="Proteomes" id="UP000076842"/>
    </source>
</evidence>
<feature type="region of interest" description="Disordered" evidence="1">
    <location>
        <begin position="123"/>
        <end position="143"/>
    </location>
</feature>
<sequence>MSHHSHSKPAFYPEPLTQPSFQSSDPDYLPPTAPILTHLALLLLHTALIPILSLLLILHLLLSPILWLLTITLGDAEGLEGGEAAWVSRWGQRRVFLRKVRCAGIALRPRLELSREKREEARRRSFYDSKPSAHLAKEGTDDYFQLRQATQDYRAGQLRAP</sequence>
<keyword evidence="4" id="KW-1185">Reference proteome</keyword>
<accession>A0A165DJZ0</accession>
<evidence type="ECO:0000256" key="2">
    <source>
        <dbReference type="SAM" id="Phobius"/>
    </source>
</evidence>